<dbReference type="AlphaFoldDB" id="X1BN20"/>
<dbReference type="EMBL" id="BART01009912">
    <property type="protein sequence ID" value="GAG82577.1"/>
    <property type="molecule type" value="Genomic_DNA"/>
</dbReference>
<gene>
    <name evidence="1" type="ORF">S01H4_21786</name>
</gene>
<name>X1BN20_9ZZZZ</name>
<organism evidence="1">
    <name type="scientific">marine sediment metagenome</name>
    <dbReference type="NCBI Taxonomy" id="412755"/>
    <lineage>
        <taxon>unclassified sequences</taxon>
        <taxon>metagenomes</taxon>
        <taxon>ecological metagenomes</taxon>
    </lineage>
</organism>
<reference evidence="1" key="1">
    <citation type="journal article" date="2014" name="Front. Microbiol.">
        <title>High frequency of phylogenetically diverse reductive dehalogenase-homologous genes in deep subseafloor sedimentary metagenomes.</title>
        <authorList>
            <person name="Kawai M."/>
            <person name="Futagami T."/>
            <person name="Toyoda A."/>
            <person name="Takaki Y."/>
            <person name="Nishi S."/>
            <person name="Hori S."/>
            <person name="Arai W."/>
            <person name="Tsubouchi T."/>
            <person name="Morono Y."/>
            <person name="Uchiyama I."/>
            <person name="Ito T."/>
            <person name="Fujiyama A."/>
            <person name="Inagaki F."/>
            <person name="Takami H."/>
        </authorList>
    </citation>
    <scope>NUCLEOTIDE SEQUENCE</scope>
    <source>
        <strain evidence="1">Expedition CK06-06</strain>
    </source>
</reference>
<comment type="caution">
    <text evidence="1">The sequence shown here is derived from an EMBL/GenBank/DDBJ whole genome shotgun (WGS) entry which is preliminary data.</text>
</comment>
<proteinExistence type="predicted"/>
<evidence type="ECO:0008006" key="2">
    <source>
        <dbReference type="Google" id="ProtNLM"/>
    </source>
</evidence>
<protein>
    <recommendedName>
        <fullName evidence="2">Aminotransferase class V domain-containing protein</fullName>
    </recommendedName>
</protein>
<accession>X1BN20</accession>
<sequence>MNASRYVYLDNAATTQMDARVIEVVNEHFRKLKSMDGIEVISDFSEIKKLIIQNIERNR</sequence>
<evidence type="ECO:0000313" key="1">
    <source>
        <dbReference type="EMBL" id="GAG82577.1"/>
    </source>
</evidence>